<dbReference type="RefSeq" id="WP_189226331.1">
    <property type="nucleotide sequence ID" value="NZ_BMRG01000015.1"/>
</dbReference>
<evidence type="ECO:0000256" key="1">
    <source>
        <dbReference type="ARBA" id="ARBA00011073"/>
    </source>
</evidence>
<evidence type="ECO:0000256" key="3">
    <source>
        <dbReference type="ARBA" id="ARBA00022801"/>
    </source>
</evidence>
<dbReference type="GO" id="GO:0006508">
    <property type="term" value="P:proteolysis"/>
    <property type="evidence" value="ECO:0007669"/>
    <property type="project" value="UniProtKB-KW"/>
</dbReference>
<dbReference type="PANTHER" id="PTHR43399">
    <property type="entry name" value="SUBTILISIN-RELATED"/>
    <property type="match status" value="1"/>
</dbReference>
<dbReference type="InterPro" id="IPR022398">
    <property type="entry name" value="Peptidase_S8_His-AS"/>
</dbReference>
<dbReference type="Proteomes" id="UP000639606">
    <property type="component" value="Unassembled WGS sequence"/>
</dbReference>
<dbReference type="InterPro" id="IPR051048">
    <property type="entry name" value="Peptidase_S8/S53_subtilisin"/>
</dbReference>
<dbReference type="PRINTS" id="PR00723">
    <property type="entry name" value="SUBTILISIN"/>
</dbReference>
<feature type="compositionally biased region" description="Polar residues" evidence="7">
    <location>
        <begin position="710"/>
        <end position="727"/>
    </location>
</feature>
<feature type="region of interest" description="Disordered" evidence="7">
    <location>
        <begin position="694"/>
        <end position="727"/>
    </location>
</feature>
<evidence type="ECO:0000256" key="8">
    <source>
        <dbReference type="SAM" id="SignalP"/>
    </source>
</evidence>
<dbReference type="AlphaFoldDB" id="A0A918EFR7"/>
<feature type="signal peptide" evidence="8">
    <location>
        <begin position="1"/>
        <end position="20"/>
    </location>
</feature>
<feature type="chain" id="PRO_5038885136" evidence="8">
    <location>
        <begin position="21"/>
        <end position="1235"/>
    </location>
</feature>
<dbReference type="CDD" id="cd07487">
    <property type="entry name" value="Peptidases_S8_1"/>
    <property type="match status" value="1"/>
</dbReference>
<evidence type="ECO:0000313" key="11">
    <source>
        <dbReference type="Proteomes" id="UP000639606"/>
    </source>
</evidence>
<sequence>MRLLAVAALVAAATTAPLGAGSAGAVPAQGARTGTDGQWVTLVTGHRVLASRTAQGRWSVLTEPSRDGRATAFLQYGKRRGAETDLYVLPAEAVALVRAGVLDAELFNVSGLIRQRYDDARSDTVPLLVEYPDAAVATAPPGAAVERQIPDLRLAAVAEHKVDARHFWSAVTGGGTSGARLAGGPTRIWLNARVEAALDASVPQVGAPAAWQNGLTGQDVTVAVLDTGYDERHPDLADRVTTSRDFSGKGNASDGDGHGTHVASTIAGSGAASGGRYKGVAPGAKLAVGKVLDDSGSGQLDDVIAGMRWAAAETGAKVVNLSLGTGPTDGTDPVAQAVNTLSARHGTLFVAAAGNSGSPESVGSPAAADAALAVGSVTKSGALSDFSSRGPRLTDGAVKPEIAAPGSDIVAARAGQGRIGEPVDEHHTRLSGTSMATPHVAGAAAILAQQHPDWTGDQLKAALVGTAAPVAGAGVLAVGGGLLDVARATTQRANASPAAVNAYLAWPDTQPQRRAVTYTNTATTPLTLALELDLADGDGKASPAGLAALSASSVTVPAGGVAEVELILTPRSGAPGVHSGVLTATSADGAVRLRTPVGVHDEPEKHDLTLSVRNRDGAQPAPQDSAVVMVTDVDSGEVWFGQVPSTTRLPAGRYSVMGSVETPRPDAPPATSTFVDPDVRLSSDTEIVFDAREGQRVSRTTDQPAARGGVQTTRLQTSTANPERPSTSFVVMSDPRFSELYAQSARREPAPWFGYADNLRLEEPGLELFAEQPQRFEVPANWLRGSPEPTGTQRLAAVHGGQGTPEDLAGIDAHGKLVVLELPGELTYEEVYRRIRAVKDAGGKAVAVGVLERTALAAALDDESPAALPTLHVHDKPGQRFADLVRAGGVTASYTARTASAHRYELSYPSQGQLPPRLTTVARTADLAAVRMAYHGGTPEEPPTASAWVEALGGRIGTQWSLPVPPHAERVEHFTPGRWHVEVGGWWAASGRAREVMTLEGGKSYRMRWHAAVAAPRFTGTTSNELGEDHPWAWRVGNKLDITVPFFTDADGHARAAEPFFGYDRGSTALHRDGRVVGTQDQPGIAVFAVPDGEAEYRLTADVSREQPWWPLSTKVSGSWTFRSGFRQGPGRPLPLLSVGFAPAVDLGNAAPAGPFSFPVALHRQDAVPSAESVELEVSFDDGGTWAPVPLSRDGERWTATVTNPDSGFASLRAKAADTEGNAVEQTVIRAYRIG</sequence>
<feature type="domain" description="Peptidase S8/S53" evidence="9">
    <location>
        <begin position="217"/>
        <end position="474"/>
    </location>
</feature>
<dbReference type="SUPFAM" id="SSF52743">
    <property type="entry name" value="Subtilisin-like"/>
    <property type="match status" value="1"/>
</dbReference>
<evidence type="ECO:0000256" key="7">
    <source>
        <dbReference type="SAM" id="MobiDB-lite"/>
    </source>
</evidence>
<dbReference type="Gene3D" id="3.50.30.30">
    <property type="match status" value="1"/>
</dbReference>
<comment type="caution">
    <text evidence="10">The sequence shown here is derived from an EMBL/GenBank/DDBJ whole genome shotgun (WGS) entry which is preliminary data.</text>
</comment>
<accession>A0A918EFR7</accession>
<dbReference type="PANTHER" id="PTHR43399:SF4">
    <property type="entry name" value="CELL WALL-ASSOCIATED PROTEASE"/>
    <property type="match status" value="1"/>
</dbReference>
<proteinExistence type="inferred from homology"/>
<reference evidence="10" key="2">
    <citation type="submission" date="2020-09" db="EMBL/GenBank/DDBJ databases">
        <authorList>
            <person name="Sun Q."/>
            <person name="Ohkuma M."/>
        </authorList>
    </citation>
    <scope>NUCLEOTIDE SEQUENCE</scope>
    <source>
        <strain evidence="10">JCM 3313</strain>
    </source>
</reference>
<feature type="active site" description="Charge relay system" evidence="5 6">
    <location>
        <position position="434"/>
    </location>
</feature>
<dbReference type="CDD" id="cd02688">
    <property type="entry name" value="E_set"/>
    <property type="match status" value="1"/>
</dbReference>
<dbReference type="Gene3D" id="3.40.50.200">
    <property type="entry name" value="Peptidase S8/S53 domain"/>
    <property type="match status" value="1"/>
</dbReference>
<keyword evidence="8" id="KW-0732">Signal</keyword>
<reference evidence="10" key="1">
    <citation type="journal article" date="2014" name="Int. J. Syst. Evol. Microbiol.">
        <title>Complete genome sequence of Corynebacterium casei LMG S-19264T (=DSM 44701T), isolated from a smear-ripened cheese.</title>
        <authorList>
            <consortium name="US DOE Joint Genome Institute (JGI-PGF)"/>
            <person name="Walter F."/>
            <person name="Albersmeier A."/>
            <person name="Kalinowski J."/>
            <person name="Ruckert C."/>
        </authorList>
    </citation>
    <scope>NUCLEOTIDE SEQUENCE</scope>
    <source>
        <strain evidence="10">JCM 3313</strain>
    </source>
</reference>
<evidence type="ECO:0000256" key="5">
    <source>
        <dbReference type="PIRSR" id="PIRSR615500-1"/>
    </source>
</evidence>
<keyword evidence="3 6" id="KW-0378">Hydrolase</keyword>
<name>A0A918EFR7_9PSEU</name>
<feature type="active site" description="Charge relay system" evidence="5 6">
    <location>
        <position position="258"/>
    </location>
</feature>
<keyword evidence="2 6" id="KW-0645">Protease</keyword>
<dbReference type="InterPro" id="IPR015500">
    <property type="entry name" value="Peptidase_S8_subtilisin-rel"/>
</dbReference>
<feature type="active site" description="Charge relay system" evidence="5 6">
    <location>
        <position position="226"/>
    </location>
</feature>
<dbReference type="Pfam" id="PF00082">
    <property type="entry name" value="Peptidase_S8"/>
    <property type="match status" value="1"/>
</dbReference>
<gene>
    <name evidence="10" type="ORF">GCM10010185_56320</name>
</gene>
<evidence type="ECO:0000256" key="2">
    <source>
        <dbReference type="ARBA" id="ARBA00022670"/>
    </source>
</evidence>
<dbReference type="PROSITE" id="PS00137">
    <property type="entry name" value="SUBTILASE_HIS"/>
    <property type="match status" value="1"/>
</dbReference>
<dbReference type="PROSITE" id="PS51892">
    <property type="entry name" value="SUBTILASE"/>
    <property type="match status" value="1"/>
</dbReference>
<evidence type="ECO:0000313" key="10">
    <source>
        <dbReference type="EMBL" id="GGP75390.1"/>
    </source>
</evidence>
<keyword evidence="4 6" id="KW-0720">Serine protease</keyword>
<evidence type="ECO:0000256" key="4">
    <source>
        <dbReference type="ARBA" id="ARBA00022825"/>
    </source>
</evidence>
<protein>
    <submittedName>
        <fullName evidence="10">Peptidase</fullName>
    </submittedName>
</protein>
<evidence type="ECO:0000256" key="6">
    <source>
        <dbReference type="PROSITE-ProRule" id="PRU01240"/>
    </source>
</evidence>
<organism evidence="10 11">
    <name type="scientific">Saccharothrix coeruleofusca</name>
    <dbReference type="NCBI Taxonomy" id="33919"/>
    <lineage>
        <taxon>Bacteria</taxon>
        <taxon>Bacillati</taxon>
        <taxon>Actinomycetota</taxon>
        <taxon>Actinomycetes</taxon>
        <taxon>Pseudonocardiales</taxon>
        <taxon>Pseudonocardiaceae</taxon>
        <taxon>Saccharothrix</taxon>
    </lineage>
</organism>
<dbReference type="InterPro" id="IPR023828">
    <property type="entry name" value="Peptidase_S8_Ser-AS"/>
</dbReference>
<dbReference type="PROSITE" id="PS00138">
    <property type="entry name" value="SUBTILASE_SER"/>
    <property type="match status" value="1"/>
</dbReference>
<comment type="similarity">
    <text evidence="1 6">Belongs to the peptidase S8 family.</text>
</comment>
<evidence type="ECO:0000259" key="9">
    <source>
        <dbReference type="Pfam" id="PF00082"/>
    </source>
</evidence>
<dbReference type="GO" id="GO:0004252">
    <property type="term" value="F:serine-type endopeptidase activity"/>
    <property type="evidence" value="ECO:0007669"/>
    <property type="project" value="UniProtKB-UniRule"/>
</dbReference>
<keyword evidence="11" id="KW-1185">Reference proteome</keyword>
<dbReference type="InterPro" id="IPR000209">
    <property type="entry name" value="Peptidase_S8/S53_dom"/>
</dbReference>
<dbReference type="EMBL" id="BMRG01000015">
    <property type="protein sequence ID" value="GGP75390.1"/>
    <property type="molecule type" value="Genomic_DNA"/>
</dbReference>
<dbReference type="InterPro" id="IPR036852">
    <property type="entry name" value="Peptidase_S8/S53_dom_sf"/>
</dbReference>